<proteinExistence type="predicted"/>
<dbReference type="Proteomes" id="UP000322791">
    <property type="component" value="Unassembled WGS sequence"/>
</dbReference>
<organism evidence="1 2">
    <name type="scientific">Hymenobacter lutimineralis</name>
    <dbReference type="NCBI Taxonomy" id="2606448"/>
    <lineage>
        <taxon>Bacteria</taxon>
        <taxon>Pseudomonadati</taxon>
        <taxon>Bacteroidota</taxon>
        <taxon>Cytophagia</taxon>
        <taxon>Cytophagales</taxon>
        <taxon>Hymenobacteraceae</taxon>
        <taxon>Hymenobacter</taxon>
    </lineage>
</organism>
<dbReference type="EMBL" id="VTHL01000011">
    <property type="protein sequence ID" value="TYZ08886.1"/>
    <property type="molecule type" value="Genomic_DNA"/>
</dbReference>
<accession>A0A5D6UZQ4</accession>
<dbReference type="NCBIfam" id="TIGR04256">
    <property type="entry name" value="GxxExxY"/>
    <property type="match status" value="1"/>
</dbReference>
<reference evidence="1 2" key="1">
    <citation type="submission" date="2019-08" db="EMBL/GenBank/DDBJ databases">
        <authorList>
            <person name="Seo M.-J."/>
        </authorList>
    </citation>
    <scope>NUCLEOTIDE SEQUENCE [LARGE SCALE GENOMIC DNA]</scope>
    <source>
        <strain evidence="1 2">KIGAM108</strain>
    </source>
</reference>
<dbReference type="InterPro" id="IPR026350">
    <property type="entry name" value="GxxExxY"/>
</dbReference>
<evidence type="ECO:0000313" key="2">
    <source>
        <dbReference type="Proteomes" id="UP000322791"/>
    </source>
</evidence>
<dbReference type="RefSeq" id="WP_149071211.1">
    <property type="nucleotide sequence ID" value="NZ_VTHL01000011.1"/>
</dbReference>
<dbReference type="AlphaFoldDB" id="A0A5D6UZQ4"/>
<sequence>MINLADYDALTHQIIGCAMRVQRTMSSGFPEVIYQRALQIELQKQGIASEREVELSVYYQGEKVGARRADFLVDSRVLVELKAVAALTSAHQAQLLGYLEAFRIQVGLLLNFGAIRLEYKRLLKNTPIP</sequence>
<gene>
    <name evidence="1" type="ORF">FY528_11770</name>
</gene>
<comment type="caution">
    <text evidence="1">The sequence shown here is derived from an EMBL/GenBank/DDBJ whole genome shotgun (WGS) entry which is preliminary data.</text>
</comment>
<name>A0A5D6UZQ4_9BACT</name>
<protein>
    <submittedName>
        <fullName evidence="1">GxxExxY protein</fullName>
    </submittedName>
</protein>
<keyword evidence="2" id="KW-1185">Reference proteome</keyword>
<dbReference type="Pfam" id="PF13366">
    <property type="entry name" value="PDDEXK_3"/>
    <property type="match status" value="1"/>
</dbReference>
<evidence type="ECO:0000313" key="1">
    <source>
        <dbReference type="EMBL" id="TYZ08886.1"/>
    </source>
</evidence>